<dbReference type="PANTHER" id="PTHR15071">
    <property type="entry name" value="MANNOSE-6-PHOSPHATE RECEPTOR FAMILY MEMBER"/>
    <property type="match status" value="1"/>
</dbReference>
<keyword evidence="16" id="KW-1015">Disulfide bond</keyword>
<dbReference type="GO" id="GO:0010008">
    <property type="term" value="C:endosome membrane"/>
    <property type="evidence" value="ECO:0007669"/>
    <property type="project" value="UniProtKB-SubCell"/>
</dbReference>
<keyword evidence="17" id="KW-0968">Cytoplasmic vesicle</keyword>
<evidence type="ECO:0000256" key="13">
    <source>
        <dbReference type="ARBA" id="ARBA00023034"/>
    </source>
</evidence>
<evidence type="ECO:0000256" key="5">
    <source>
        <dbReference type="ARBA" id="ARBA00005363"/>
    </source>
</evidence>
<evidence type="ECO:0000256" key="14">
    <source>
        <dbReference type="ARBA" id="ARBA00023128"/>
    </source>
</evidence>
<evidence type="ECO:0000256" key="20">
    <source>
        <dbReference type="SAM" id="SignalP"/>
    </source>
</evidence>
<gene>
    <name evidence="22" type="ORF">QCA50_010193</name>
</gene>
<dbReference type="InterPro" id="IPR009011">
    <property type="entry name" value="Man6P_isomerase_rcpt-bd_dom_sf"/>
</dbReference>
<keyword evidence="15 19" id="KW-0472">Membrane</keyword>
<keyword evidence="23" id="KW-1185">Reference proteome</keyword>
<feature type="signal peptide" evidence="20">
    <location>
        <begin position="1"/>
        <end position="24"/>
    </location>
</feature>
<evidence type="ECO:0000256" key="16">
    <source>
        <dbReference type="ARBA" id="ARBA00023157"/>
    </source>
</evidence>
<dbReference type="PANTHER" id="PTHR15071:SF0">
    <property type="entry name" value="MANNOSE 6-PHOSPHATE RECEPTOR-LIKE PROTEIN 1"/>
    <property type="match status" value="1"/>
</dbReference>
<sequence>MLRISGLWLSVLSLLALTTLQVVADDKPCTVHANDKFYDLNQLKANKDYKFKSPGGQEYRINICAPVVGEVWAPKVEKPDEIAGATRRQHGDFSIGAVNTTLTVVDGHPMMLLTGGNQCSNGGELRASTAVRFICDTSVFGAGKPELIAQLPPEDDNACAFFIEWRTHVACPTHERSSWNIWAIMATIAGILFLLYIILGVLYNRYVLELRGFDQIPRYSLISLSDTVEFFRSCIDRVKSRGSDSFHYGGGSGGGISRSWGGSSSGYRGLAGSTEEGVSILGGPPGFLDEEDEEEEEETDRNDPERGRTQGMNSDGVIRL</sequence>
<evidence type="ECO:0000256" key="6">
    <source>
        <dbReference type="ARBA" id="ARBA00013776"/>
    </source>
</evidence>
<keyword evidence="13" id="KW-0333">Golgi apparatus</keyword>
<evidence type="ECO:0000256" key="18">
    <source>
        <dbReference type="SAM" id="MobiDB-lite"/>
    </source>
</evidence>
<feature type="compositionally biased region" description="Acidic residues" evidence="18">
    <location>
        <begin position="288"/>
        <end position="300"/>
    </location>
</feature>
<evidence type="ECO:0000256" key="3">
    <source>
        <dbReference type="ARBA" id="ARBA00004472"/>
    </source>
</evidence>
<evidence type="ECO:0000256" key="1">
    <source>
        <dbReference type="ARBA" id="ARBA00004304"/>
    </source>
</evidence>
<dbReference type="GO" id="GO:0005770">
    <property type="term" value="C:late endosome"/>
    <property type="evidence" value="ECO:0007669"/>
    <property type="project" value="TreeGrafter"/>
</dbReference>
<organism evidence="22 23">
    <name type="scientific">Cerrena zonata</name>
    <dbReference type="NCBI Taxonomy" id="2478898"/>
    <lineage>
        <taxon>Eukaryota</taxon>
        <taxon>Fungi</taxon>
        <taxon>Dikarya</taxon>
        <taxon>Basidiomycota</taxon>
        <taxon>Agaricomycotina</taxon>
        <taxon>Agaricomycetes</taxon>
        <taxon>Polyporales</taxon>
        <taxon>Cerrenaceae</taxon>
        <taxon>Cerrena</taxon>
    </lineage>
</organism>
<feature type="chain" id="PRO_5043328916" description="Autophagy-related protein 27" evidence="20">
    <location>
        <begin position="25"/>
        <end position="320"/>
    </location>
</feature>
<dbReference type="EMBL" id="JASBNA010000016">
    <property type="protein sequence ID" value="KAK7686593.1"/>
    <property type="molecule type" value="Genomic_DNA"/>
</dbReference>
<keyword evidence="11 19" id="KW-1133">Transmembrane helix</keyword>
<proteinExistence type="inferred from homology"/>
<dbReference type="GO" id="GO:0007034">
    <property type="term" value="P:vacuolar transport"/>
    <property type="evidence" value="ECO:0007669"/>
    <property type="project" value="TreeGrafter"/>
</dbReference>
<evidence type="ECO:0000256" key="19">
    <source>
        <dbReference type="SAM" id="Phobius"/>
    </source>
</evidence>
<evidence type="ECO:0000256" key="11">
    <source>
        <dbReference type="ARBA" id="ARBA00022989"/>
    </source>
</evidence>
<evidence type="ECO:0000256" key="10">
    <source>
        <dbReference type="ARBA" id="ARBA00022927"/>
    </source>
</evidence>
<evidence type="ECO:0000256" key="2">
    <source>
        <dbReference type="ARBA" id="ARBA00004358"/>
    </source>
</evidence>
<evidence type="ECO:0000256" key="17">
    <source>
        <dbReference type="ARBA" id="ARBA00023329"/>
    </source>
</evidence>
<accession>A0AAW0FZS8</accession>
<dbReference type="Gene3D" id="2.70.130.10">
    <property type="entry name" value="Mannose-6-phosphate receptor binding domain"/>
    <property type="match status" value="1"/>
</dbReference>
<evidence type="ECO:0000256" key="8">
    <source>
        <dbReference type="ARBA" id="ARBA00022692"/>
    </source>
</evidence>
<keyword evidence="7" id="KW-0813">Transport</keyword>
<dbReference type="GO" id="GO:0000139">
    <property type="term" value="C:Golgi membrane"/>
    <property type="evidence" value="ECO:0007669"/>
    <property type="project" value="UniProtKB-SubCell"/>
</dbReference>
<evidence type="ECO:0000313" key="23">
    <source>
        <dbReference type="Proteomes" id="UP001385951"/>
    </source>
</evidence>
<dbReference type="InterPro" id="IPR018939">
    <property type="entry name" value="Autophagy-rel_prot_27"/>
</dbReference>
<comment type="similarity">
    <text evidence="5">Belongs to the ATG27 family.</text>
</comment>
<dbReference type="AlphaFoldDB" id="A0AAW0FZS8"/>
<keyword evidence="14" id="KW-0496">Mitochondrion</keyword>
<evidence type="ECO:0000256" key="12">
    <source>
        <dbReference type="ARBA" id="ARBA00023006"/>
    </source>
</evidence>
<reference evidence="22 23" key="1">
    <citation type="submission" date="2022-09" db="EMBL/GenBank/DDBJ databases">
        <authorList>
            <person name="Palmer J.M."/>
        </authorList>
    </citation>
    <scope>NUCLEOTIDE SEQUENCE [LARGE SCALE GENOMIC DNA]</scope>
    <source>
        <strain evidence="22 23">DSM 7382</strain>
    </source>
</reference>
<keyword evidence="9 20" id="KW-0732">Signal</keyword>
<name>A0AAW0FZS8_9APHY</name>
<evidence type="ECO:0000313" key="22">
    <source>
        <dbReference type="EMBL" id="KAK7686593.1"/>
    </source>
</evidence>
<evidence type="ECO:0000256" key="15">
    <source>
        <dbReference type="ARBA" id="ARBA00023136"/>
    </source>
</evidence>
<feature type="transmembrane region" description="Helical" evidence="19">
    <location>
        <begin position="179"/>
        <end position="203"/>
    </location>
</feature>
<comment type="subcellular location">
    <subcellularLocation>
        <location evidence="2">Cytoplasmic vesicle membrane</location>
        <topology evidence="2">Single-pass type I membrane protein</topology>
    </subcellularLocation>
    <subcellularLocation>
        <location evidence="4">Golgi apparatus membrane</location>
        <topology evidence="4">Single-pass type I membrane protein</topology>
    </subcellularLocation>
    <subcellularLocation>
        <location evidence="1">Mitochondrion membrane</location>
        <topology evidence="1">Single-pass membrane protein</topology>
    </subcellularLocation>
    <subcellularLocation>
        <location evidence="3">Preautophagosomal structure membrane</location>
        <topology evidence="3">Single-pass type I membrane protein</topology>
    </subcellularLocation>
</comment>
<dbReference type="Pfam" id="PF09451">
    <property type="entry name" value="ATG27"/>
    <property type="match status" value="1"/>
</dbReference>
<feature type="region of interest" description="Disordered" evidence="18">
    <location>
        <begin position="272"/>
        <end position="320"/>
    </location>
</feature>
<evidence type="ECO:0000256" key="9">
    <source>
        <dbReference type="ARBA" id="ARBA00022729"/>
    </source>
</evidence>
<protein>
    <recommendedName>
        <fullName evidence="6">Autophagy-related protein 27</fullName>
    </recommendedName>
</protein>
<dbReference type="Proteomes" id="UP001385951">
    <property type="component" value="Unassembled WGS sequence"/>
</dbReference>
<evidence type="ECO:0000259" key="21">
    <source>
        <dbReference type="PROSITE" id="PS51914"/>
    </source>
</evidence>
<evidence type="ECO:0000256" key="7">
    <source>
        <dbReference type="ARBA" id="ARBA00022448"/>
    </source>
</evidence>
<keyword evidence="8 19" id="KW-0812">Transmembrane</keyword>
<evidence type="ECO:0000256" key="4">
    <source>
        <dbReference type="ARBA" id="ARBA00004614"/>
    </source>
</evidence>
<keyword evidence="12" id="KW-0072">Autophagy</keyword>
<dbReference type="PROSITE" id="PS51914">
    <property type="entry name" value="MRH"/>
    <property type="match status" value="1"/>
</dbReference>
<feature type="domain" description="MRH" evidence="21">
    <location>
        <begin position="27"/>
        <end position="173"/>
    </location>
</feature>
<comment type="caution">
    <text evidence="22">The sequence shown here is derived from an EMBL/GenBank/DDBJ whole genome shotgun (WGS) entry which is preliminary data.</text>
</comment>
<dbReference type="InterPro" id="IPR044865">
    <property type="entry name" value="MRH_dom"/>
</dbReference>
<dbReference type="SUPFAM" id="SSF50911">
    <property type="entry name" value="Mannose 6-phosphate receptor domain"/>
    <property type="match status" value="1"/>
</dbReference>
<keyword evidence="10" id="KW-0653">Protein transport</keyword>